<evidence type="ECO:0000256" key="4">
    <source>
        <dbReference type="ARBA" id="ARBA00022824"/>
    </source>
</evidence>
<evidence type="ECO:0000256" key="10">
    <source>
        <dbReference type="ARBA" id="ARBA00039323"/>
    </source>
</evidence>
<dbReference type="AlphaFoldDB" id="A0A8C0N7F9"/>
<comment type="similarity">
    <text evidence="2">Belongs to the RAMP4 family.</text>
</comment>
<feature type="compositionally biased region" description="Polar residues" evidence="12">
    <location>
        <begin position="173"/>
        <end position="202"/>
    </location>
</feature>
<evidence type="ECO:0000256" key="9">
    <source>
        <dbReference type="ARBA" id="ARBA00038831"/>
    </source>
</evidence>
<accession>A0A8C0N7F9</accession>
<keyword evidence="5 13" id="KW-1133">Transmembrane helix</keyword>
<reference evidence="14" key="1">
    <citation type="submission" date="2025-08" db="UniProtKB">
        <authorList>
            <consortium name="Ensembl"/>
        </authorList>
    </citation>
    <scope>IDENTIFICATION</scope>
</reference>
<evidence type="ECO:0000256" key="13">
    <source>
        <dbReference type="SAM" id="Phobius"/>
    </source>
</evidence>
<keyword evidence="6 13" id="KW-0472">Membrane</keyword>
<evidence type="ECO:0000256" key="2">
    <source>
        <dbReference type="ARBA" id="ARBA00005500"/>
    </source>
</evidence>
<comment type="function">
    <text evidence="8">Interacts with target proteins during their translocation into the lumen of the endoplasmic reticulum. Protects unfolded target proteins against degradation during ER stress. May facilitate glycosylation of target proteins after termination of ER stress. May modulate the use of N-glycosylation sites on target proteins.</text>
</comment>
<dbReference type="PANTHER" id="PTHR15601">
    <property type="entry name" value="STRESS ASSOCIATED ENDOPLASMIC RETICULUM PROTEIN SERP1/RAMP4"/>
    <property type="match status" value="1"/>
</dbReference>
<feature type="region of interest" description="Disordered" evidence="12">
    <location>
        <begin position="1"/>
        <end position="204"/>
    </location>
</feature>
<keyword evidence="4" id="KW-0256">Endoplasmic reticulum</keyword>
<dbReference type="Proteomes" id="UP000694429">
    <property type="component" value="Unassembled WGS sequence"/>
</dbReference>
<name>A0A8C0N7F9_CANLF</name>
<feature type="compositionally biased region" description="Basic residues" evidence="12">
    <location>
        <begin position="91"/>
        <end position="101"/>
    </location>
</feature>
<dbReference type="Ensembl" id="ENSCAFT00030025812.1">
    <property type="protein sequence ID" value="ENSCAFP00030022544.1"/>
    <property type="gene ID" value="ENSCAFG00030013939.1"/>
</dbReference>
<keyword evidence="3 13" id="KW-0812">Transmembrane</keyword>
<comment type="subcellular location">
    <subcellularLocation>
        <location evidence="1">Endoplasmic reticulum membrane</location>
        <topology evidence="1">Single-pass membrane protein</topology>
    </subcellularLocation>
</comment>
<keyword evidence="7" id="KW-0834">Unfolded protein response</keyword>
<evidence type="ECO:0000313" key="15">
    <source>
        <dbReference type="Proteomes" id="UP000694429"/>
    </source>
</evidence>
<feature type="compositionally biased region" description="Gly residues" evidence="12">
    <location>
        <begin position="29"/>
        <end position="47"/>
    </location>
</feature>
<sequence length="240" mass="25276">HSGGGERKAKAARRRHAQLRGRAFKERGGGGGARGGGRGARGAGRGAGRPPSAAAGKEPALPAGRSPCSADVGSPNRSSSRLRTALAGVAFRRRGLTRSRRPAVCGPRAPASRPPGPASPGLPRSARPRPGGRSQRPGLRASRSGGTEAGGQGRRGWASPDGGWGRWRRRETWSPSSESAWPTRSTAKNITQRGNVAKTSRNAPEEKASVGPWLLALFHFCLLFVVLQFFQIIQSIRMGM</sequence>
<comment type="subunit">
    <text evidence="9">Interacts with SEC61B, SEC61A1 and the SEC61 complex. Interacts with CANX.</text>
</comment>
<feature type="transmembrane region" description="Helical" evidence="13">
    <location>
        <begin position="210"/>
        <end position="230"/>
    </location>
</feature>
<evidence type="ECO:0000256" key="11">
    <source>
        <dbReference type="ARBA" id="ARBA00041433"/>
    </source>
</evidence>
<evidence type="ECO:0000256" key="8">
    <source>
        <dbReference type="ARBA" id="ARBA00037157"/>
    </source>
</evidence>
<organism evidence="14 15">
    <name type="scientific">Canis lupus familiaris</name>
    <name type="common">Dog</name>
    <name type="synonym">Canis familiaris</name>
    <dbReference type="NCBI Taxonomy" id="9615"/>
    <lineage>
        <taxon>Eukaryota</taxon>
        <taxon>Metazoa</taxon>
        <taxon>Chordata</taxon>
        <taxon>Craniata</taxon>
        <taxon>Vertebrata</taxon>
        <taxon>Euteleostomi</taxon>
        <taxon>Mammalia</taxon>
        <taxon>Eutheria</taxon>
        <taxon>Laurasiatheria</taxon>
        <taxon>Carnivora</taxon>
        <taxon>Caniformia</taxon>
        <taxon>Canidae</taxon>
        <taxon>Canis</taxon>
    </lineage>
</organism>
<proteinExistence type="inferred from homology"/>
<dbReference type="Pfam" id="PF06624">
    <property type="entry name" value="RAMP4"/>
    <property type="match status" value="1"/>
</dbReference>
<feature type="compositionally biased region" description="Basic residues" evidence="12">
    <location>
        <begin position="10"/>
        <end position="19"/>
    </location>
</feature>
<dbReference type="GO" id="GO:0005789">
    <property type="term" value="C:endoplasmic reticulum membrane"/>
    <property type="evidence" value="ECO:0007669"/>
    <property type="project" value="UniProtKB-SubCell"/>
</dbReference>
<protein>
    <recommendedName>
        <fullName evidence="10">Stress-associated endoplasmic reticulum protein 1</fullName>
    </recommendedName>
    <alternativeName>
        <fullName evidence="11">Ribosome-attached membrane protein 4</fullName>
    </alternativeName>
</protein>
<feature type="compositionally biased region" description="Low complexity" evidence="12">
    <location>
        <begin position="121"/>
        <end position="146"/>
    </location>
</feature>
<evidence type="ECO:0000256" key="7">
    <source>
        <dbReference type="ARBA" id="ARBA00023230"/>
    </source>
</evidence>
<evidence type="ECO:0000256" key="1">
    <source>
        <dbReference type="ARBA" id="ARBA00004389"/>
    </source>
</evidence>
<evidence type="ECO:0000256" key="12">
    <source>
        <dbReference type="SAM" id="MobiDB-lite"/>
    </source>
</evidence>
<dbReference type="InterPro" id="IPR010580">
    <property type="entry name" value="ER_stress-assoc"/>
</dbReference>
<evidence type="ECO:0000256" key="6">
    <source>
        <dbReference type="ARBA" id="ARBA00023136"/>
    </source>
</evidence>
<dbReference type="GO" id="GO:0006986">
    <property type="term" value="P:response to unfolded protein"/>
    <property type="evidence" value="ECO:0007669"/>
    <property type="project" value="UniProtKB-KW"/>
</dbReference>
<dbReference type="PANTHER" id="PTHR15601:SF14">
    <property type="entry name" value="STRESS-ASSOCIATED ENDOPLASMIC RETICULUM PROTEIN 1"/>
    <property type="match status" value="1"/>
</dbReference>
<evidence type="ECO:0000313" key="14">
    <source>
        <dbReference type="Ensembl" id="ENSCAFP00030022544.1"/>
    </source>
</evidence>
<evidence type="ECO:0000256" key="5">
    <source>
        <dbReference type="ARBA" id="ARBA00022989"/>
    </source>
</evidence>
<evidence type="ECO:0000256" key="3">
    <source>
        <dbReference type="ARBA" id="ARBA00022692"/>
    </source>
</evidence>